<evidence type="ECO:0000313" key="13">
    <source>
        <dbReference type="Proteomes" id="UP001497600"/>
    </source>
</evidence>
<keyword evidence="13" id="KW-1185">Reference proteome</keyword>
<dbReference type="Proteomes" id="UP001497600">
    <property type="component" value="Chromosome C"/>
</dbReference>
<comment type="subcellular location">
    <subcellularLocation>
        <location evidence="1">Nucleus</location>
    </subcellularLocation>
</comment>
<dbReference type="PANTHER" id="PTHR22940">
    <property type="entry name" value="TIMEOUT/TIMELESS-2"/>
    <property type="match status" value="1"/>
</dbReference>
<evidence type="ECO:0000313" key="12">
    <source>
        <dbReference type="EMBL" id="CAK7899399.1"/>
    </source>
</evidence>
<feature type="compositionally biased region" description="Acidic residues" evidence="10">
    <location>
        <begin position="1188"/>
        <end position="1204"/>
    </location>
</feature>
<keyword evidence="6" id="KW-0234">DNA repair</keyword>
<reference evidence="12 13" key="1">
    <citation type="submission" date="2024-01" db="EMBL/GenBank/DDBJ databases">
        <authorList>
            <consortium name="Genoscope - CEA"/>
            <person name="William W."/>
        </authorList>
    </citation>
    <scope>NUCLEOTIDE SEQUENCE [LARGE SCALE GENOMIC DNA]</scope>
    <source>
        <strain evidence="12 13">29B2s-10</strain>
    </source>
</reference>
<evidence type="ECO:0000256" key="1">
    <source>
        <dbReference type="ARBA" id="ARBA00004123"/>
    </source>
</evidence>
<gene>
    <name evidence="12" type="primary">TOF1</name>
    <name evidence="12" type="ORF">CAAN4_C02564</name>
</gene>
<keyword evidence="8" id="KW-0469">Meiosis</keyword>
<evidence type="ECO:0000256" key="6">
    <source>
        <dbReference type="ARBA" id="ARBA00023204"/>
    </source>
</evidence>
<dbReference type="InterPro" id="IPR006906">
    <property type="entry name" value="Timeless_N"/>
</dbReference>
<feature type="compositionally biased region" description="Basic residues" evidence="10">
    <location>
        <begin position="1020"/>
        <end position="1046"/>
    </location>
</feature>
<dbReference type="PANTHER" id="PTHR22940:SF4">
    <property type="entry name" value="PROTEIN TIMELESS HOMOLOG"/>
    <property type="match status" value="1"/>
</dbReference>
<feature type="domain" description="Timeless N-terminal" evidence="11">
    <location>
        <begin position="84"/>
        <end position="387"/>
    </location>
</feature>
<evidence type="ECO:0000259" key="11">
    <source>
        <dbReference type="Pfam" id="PF04821"/>
    </source>
</evidence>
<keyword evidence="9" id="KW-0131">Cell cycle</keyword>
<evidence type="ECO:0000256" key="7">
    <source>
        <dbReference type="ARBA" id="ARBA00023242"/>
    </source>
</evidence>
<dbReference type="InterPro" id="IPR044998">
    <property type="entry name" value="Timeless"/>
</dbReference>
<accession>A0ABP0ECX6</accession>
<evidence type="ECO:0000256" key="10">
    <source>
        <dbReference type="SAM" id="MobiDB-lite"/>
    </source>
</evidence>
<protein>
    <recommendedName>
        <fullName evidence="3">Topoisomerase 1-associated factor 1</fullName>
    </recommendedName>
</protein>
<name>A0ABP0ECX6_9ASCO</name>
<feature type="region of interest" description="Disordered" evidence="10">
    <location>
        <begin position="1133"/>
        <end position="1225"/>
    </location>
</feature>
<dbReference type="Pfam" id="PF04821">
    <property type="entry name" value="TIMELESS"/>
    <property type="match status" value="1"/>
</dbReference>
<keyword evidence="7" id="KW-0539">Nucleus</keyword>
<feature type="region of interest" description="Disordered" evidence="10">
    <location>
        <begin position="972"/>
        <end position="1079"/>
    </location>
</feature>
<evidence type="ECO:0000256" key="3">
    <source>
        <dbReference type="ARBA" id="ARBA00021529"/>
    </source>
</evidence>
<evidence type="ECO:0000256" key="9">
    <source>
        <dbReference type="ARBA" id="ARBA00023306"/>
    </source>
</evidence>
<feature type="compositionally biased region" description="Basic and acidic residues" evidence="10">
    <location>
        <begin position="1177"/>
        <end position="1187"/>
    </location>
</feature>
<evidence type="ECO:0000256" key="5">
    <source>
        <dbReference type="ARBA" id="ARBA00022880"/>
    </source>
</evidence>
<dbReference type="EMBL" id="OZ004255">
    <property type="protein sequence ID" value="CAK7899399.1"/>
    <property type="molecule type" value="Genomic_DNA"/>
</dbReference>
<evidence type="ECO:0000256" key="8">
    <source>
        <dbReference type="ARBA" id="ARBA00023254"/>
    </source>
</evidence>
<comment type="similarity">
    <text evidence="2">Belongs to the timeless family.</text>
</comment>
<proteinExistence type="inferred from homology"/>
<evidence type="ECO:0000256" key="2">
    <source>
        <dbReference type="ARBA" id="ARBA00008174"/>
    </source>
</evidence>
<feature type="compositionally biased region" description="Polar residues" evidence="10">
    <location>
        <begin position="1165"/>
        <end position="1176"/>
    </location>
</feature>
<evidence type="ECO:0000256" key="4">
    <source>
        <dbReference type="ARBA" id="ARBA00022763"/>
    </source>
</evidence>
<keyword evidence="5" id="KW-0236">DNA replication inhibitor</keyword>
<feature type="region of interest" description="Disordered" evidence="10">
    <location>
        <begin position="332"/>
        <end position="352"/>
    </location>
</feature>
<sequence length="1225" mass="140358">MSGYEYSDAEIDLDGFIVSEDEEQQQHDRSLLAEDEMPHDRILDITNTLKPNEDQTQKVLKAHISVLVSALGGPDHTSQQVPAPYKLGQDALACLKDIKRWIKAVDERTNSYDVALACADSGLVVNDLTSILCQWDRKHQKKEPILNARTTEKVMLSCLELLVLLTWPLELTPESSTKQRIAYPNLKKIQITYKKHILAFNKGQTLKAVIRLVLPIVSKPRLDREPRDNAIIRMALFFVRNILFIEPANTTVSSKVRKEIVNLDNMPANVNQDDISLNAVLQCFQNNKVLIFLLTIAGSLGTEFDRQMFGHCTLECIYLIIKRIRPEVEFTQSSNNNSSARVTSEPTTNSATGTQLQNLLNKESKKKQLQNSSVSTRHGRFGSLLSIQGDTTSYVVSGQDALHNTDSSLAKLDSTKKWHHRTTFKYDADDYVTTESEFLNSNASLILREFLDSFLEGGCFNNLIEGVSWLLTSNGDLAFSDPYERAAYFLTVAWFFGYKREKVIRSNVEADYGSVGAGLNETNFVLLLSYFRTSFESKDWSSLHVAMICFREMLSISNSIFSKNREKIAEADEEQAILDKELAEGIIHKLFESKMFLDLIVEIPKTAAKHSPDYLNVSVSVVYIVLKTFESFANEDIALYVKTKRRQSKKKKNSNNLDHSTEMQFRELIEGSGSEDEQQEELVKSVSKERRLDFKETELRFFHPATVSTYIEYLSRYEDLSHEEIKRCLSFFHRLFVVRKDFTNLFRLDFMNLIHKLRLDLPLSSSIRSHVDEFIYYFMKKFKQAFKRFPLPIEILFPRIEDAQYKTYLGSGELHIKEEKAKRPPRLGKDLEFIRDTFSLDEKFKIIITALLEQEKAGFLSWFITELDLLIKKRVLETSSIIGMFLNLTPEYKRLLISNSHIRVFVALVGFELPYIMDENCLLPSSISTDSLCEKLEIIKKWIASQPASFEDGNDASYFLRTKDFEDDEYEGINYRNGGYDNDDESIAFETEPSGTGGSYYGSQLDALDELESGIPRGVARVKNRKRKDKPSEKKKHKKESRRRPPRFNVNSDDEETAHAPVKSAEFVHDSDDESDNEEFFAREERLRQMLESSGGIVNPQQLAEFKQAWSRLEKNNGSISTSVTKAIENTLFVENDHDDEDDVANVEPRMADKDSFESDADSIDGNSQSSNTADFEQTKKRSRSFEESEQLESAEADEAEEEEQHISRKKKRLVISDDEDDDDE</sequence>
<keyword evidence="4" id="KW-0227">DNA damage</keyword>
<organism evidence="12 13">
    <name type="scientific">[Candida] anglica</name>
    <dbReference type="NCBI Taxonomy" id="148631"/>
    <lineage>
        <taxon>Eukaryota</taxon>
        <taxon>Fungi</taxon>
        <taxon>Dikarya</taxon>
        <taxon>Ascomycota</taxon>
        <taxon>Saccharomycotina</taxon>
        <taxon>Pichiomycetes</taxon>
        <taxon>Debaryomycetaceae</taxon>
        <taxon>Kurtzmaniella</taxon>
    </lineage>
</organism>